<evidence type="ECO:0000256" key="6">
    <source>
        <dbReference type="SAM" id="MobiDB-lite"/>
    </source>
</evidence>
<dbReference type="Gene3D" id="2.40.100.10">
    <property type="entry name" value="Cyclophilin-like"/>
    <property type="match status" value="1"/>
</dbReference>
<dbReference type="Pfam" id="PF00643">
    <property type="entry name" value="zf-B_box"/>
    <property type="match status" value="1"/>
</dbReference>
<dbReference type="PROSITE" id="PS00518">
    <property type="entry name" value="ZF_RING_1"/>
    <property type="match status" value="1"/>
</dbReference>
<proteinExistence type="predicted"/>
<dbReference type="InterPro" id="IPR013083">
    <property type="entry name" value="Znf_RING/FYVE/PHD"/>
</dbReference>
<feature type="compositionally biased region" description="Basic and acidic residues" evidence="6">
    <location>
        <begin position="481"/>
        <end position="507"/>
    </location>
</feature>
<feature type="domain" description="B box-type" evidence="9">
    <location>
        <begin position="78"/>
        <end position="120"/>
    </location>
</feature>
<organism evidence="10 11">
    <name type="scientific">Hyalella azteca</name>
    <name type="common">Amphipod</name>
    <dbReference type="NCBI Taxonomy" id="294128"/>
    <lineage>
        <taxon>Eukaryota</taxon>
        <taxon>Metazoa</taxon>
        <taxon>Ecdysozoa</taxon>
        <taxon>Arthropoda</taxon>
        <taxon>Crustacea</taxon>
        <taxon>Multicrustacea</taxon>
        <taxon>Malacostraca</taxon>
        <taxon>Eumalacostraca</taxon>
        <taxon>Peracarida</taxon>
        <taxon>Amphipoda</taxon>
        <taxon>Senticaudata</taxon>
        <taxon>Talitrida</taxon>
        <taxon>Talitroidea</taxon>
        <taxon>Hyalellidae</taxon>
        <taxon>Hyalella</taxon>
    </lineage>
</organism>
<dbReference type="InterPro" id="IPR000315">
    <property type="entry name" value="Znf_B-box"/>
</dbReference>
<keyword evidence="2 4" id="KW-0863">Zinc-finger</keyword>
<dbReference type="InterPro" id="IPR029000">
    <property type="entry name" value="Cyclophilin-like_dom_sf"/>
</dbReference>
<keyword evidence="5" id="KW-0175">Coiled coil</keyword>
<evidence type="ECO:0000256" key="2">
    <source>
        <dbReference type="ARBA" id="ARBA00022771"/>
    </source>
</evidence>
<dbReference type="SUPFAM" id="SSF57845">
    <property type="entry name" value="B-box zinc-binding domain"/>
    <property type="match status" value="1"/>
</dbReference>
<dbReference type="SUPFAM" id="SSF57850">
    <property type="entry name" value="RING/U-box"/>
    <property type="match status" value="1"/>
</dbReference>
<dbReference type="InterPro" id="IPR017907">
    <property type="entry name" value="Znf_RING_CS"/>
</dbReference>
<evidence type="ECO:0000259" key="9">
    <source>
        <dbReference type="PROSITE" id="PS50119"/>
    </source>
</evidence>
<name>A0A8B7NLD8_HYAAZ</name>
<feature type="domain" description="RING-type" evidence="8">
    <location>
        <begin position="7"/>
        <end position="51"/>
    </location>
</feature>
<feature type="compositionally biased region" description="Basic and acidic residues" evidence="6">
    <location>
        <begin position="519"/>
        <end position="530"/>
    </location>
</feature>
<dbReference type="SMART" id="SM00184">
    <property type="entry name" value="RING"/>
    <property type="match status" value="1"/>
</dbReference>
<dbReference type="Gene3D" id="3.30.40.10">
    <property type="entry name" value="Zinc/RING finger domain, C3HC4 (zinc finger)"/>
    <property type="match status" value="1"/>
</dbReference>
<feature type="compositionally biased region" description="Basic and acidic residues" evidence="6">
    <location>
        <begin position="446"/>
        <end position="469"/>
    </location>
</feature>
<dbReference type="RefSeq" id="XP_018014480.1">
    <property type="nucleotide sequence ID" value="XM_018158991.2"/>
</dbReference>
<accession>A0A8B7NLD8</accession>
<feature type="domain" description="PPIase cyclophilin-type" evidence="7">
    <location>
        <begin position="603"/>
        <end position="737"/>
    </location>
</feature>
<gene>
    <name evidence="11" type="primary">LOC108671443</name>
</gene>
<feature type="region of interest" description="Disordered" evidence="6">
    <location>
        <begin position="446"/>
        <end position="530"/>
    </location>
</feature>
<evidence type="ECO:0000259" key="7">
    <source>
        <dbReference type="PROSITE" id="PS50072"/>
    </source>
</evidence>
<dbReference type="SMART" id="SM00336">
    <property type="entry name" value="BBOX"/>
    <property type="match status" value="1"/>
</dbReference>
<feature type="region of interest" description="Disordered" evidence="6">
    <location>
        <begin position="217"/>
        <end position="307"/>
    </location>
</feature>
<dbReference type="OrthoDB" id="252722at2759"/>
<feature type="coiled-coil region" evidence="5">
    <location>
        <begin position="331"/>
        <end position="431"/>
    </location>
</feature>
<dbReference type="Proteomes" id="UP000694843">
    <property type="component" value="Unplaced"/>
</dbReference>
<dbReference type="PROSITE" id="PS50089">
    <property type="entry name" value="ZF_RING_2"/>
    <property type="match status" value="1"/>
</dbReference>
<dbReference type="GeneID" id="108671443"/>
<keyword evidence="10" id="KW-1185">Reference proteome</keyword>
<evidence type="ECO:0000259" key="8">
    <source>
        <dbReference type="PROSITE" id="PS50089"/>
    </source>
</evidence>
<dbReference type="InterPro" id="IPR001841">
    <property type="entry name" value="Znf_RING"/>
</dbReference>
<dbReference type="KEGG" id="hazt:108671443"/>
<feature type="compositionally biased region" description="Basic residues" evidence="6">
    <location>
        <begin position="240"/>
        <end position="250"/>
    </location>
</feature>
<evidence type="ECO:0000256" key="1">
    <source>
        <dbReference type="ARBA" id="ARBA00022723"/>
    </source>
</evidence>
<dbReference type="AlphaFoldDB" id="A0A8B7NLD8"/>
<evidence type="ECO:0000256" key="3">
    <source>
        <dbReference type="ARBA" id="ARBA00022833"/>
    </source>
</evidence>
<dbReference type="PROSITE" id="PS50119">
    <property type="entry name" value="ZF_BBOX"/>
    <property type="match status" value="1"/>
</dbReference>
<evidence type="ECO:0000313" key="11">
    <source>
        <dbReference type="RefSeq" id="XP_018014480.1"/>
    </source>
</evidence>
<dbReference type="PANTHER" id="PTHR25464:SF2">
    <property type="entry name" value="RING-TYPE DOMAIN-CONTAINING PROTEIN"/>
    <property type="match status" value="1"/>
</dbReference>
<dbReference type="Gene3D" id="3.30.160.60">
    <property type="entry name" value="Classic Zinc Finger"/>
    <property type="match status" value="1"/>
</dbReference>
<keyword evidence="1" id="KW-0479">Metal-binding</keyword>
<feature type="compositionally biased region" description="Basic and acidic residues" evidence="6">
    <location>
        <begin position="256"/>
        <end position="274"/>
    </location>
</feature>
<dbReference type="GO" id="GO:0008270">
    <property type="term" value="F:zinc ion binding"/>
    <property type="evidence" value="ECO:0007669"/>
    <property type="project" value="UniProtKB-KW"/>
</dbReference>
<dbReference type="OMA" id="YKHESAR"/>
<dbReference type="CDD" id="cd16449">
    <property type="entry name" value="RING-HC"/>
    <property type="match status" value="1"/>
</dbReference>
<dbReference type="GO" id="GO:0003755">
    <property type="term" value="F:peptidyl-prolyl cis-trans isomerase activity"/>
    <property type="evidence" value="ECO:0007669"/>
    <property type="project" value="InterPro"/>
</dbReference>
<evidence type="ECO:0000313" key="10">
    <source>
        <dbReference type="Proteomes" id="UP000694843"/>
    </source>
</evidence>
<evidence type="ECO:0000256" key="4">
    <source>
        <dbReference type="PROSITE-ProRule" id="PRU00024"/>
    </source>
</evidence>
<evidence type="ECO:0000256" key="5">
    <source>
        <dbReference type="SAM" id="Coils"/>
    </source>
</evidence>
<keyword evidence="3" id="KW-0862">Zinc</keyword>
<dbReference type="PROSITE" id="PS50072">
    <property type="entry name" value="CSA_PPIASE_2"/>
    <property type="match status" value="1"/>
</dbReference>
<dbReference type="PANTHER" id="PTHR25464">
    <property type="entry name" value="TRIPARTITE MOTIF-CONTAINING PROTEIN 2-LIKE PROTEIN"/>
    <property type="match status" value="1"/>
</dbReference>
<sequence>MEELLTCSVCCERYCEVDRQPVLLPRCGHSFCRPCVTLLLSAGCIICPTCRTDQRVDSAHRLPTEFTLLAIIAAQENTKLDNCKRHEVKLSFWCKTCSEATCGECLFEDHPTHSHTVIRAATYIQNIKDNVQDVACKFMEALDTREQAYYRTVYSSAQKIDESLRNVTVLRKDMSEARQLMKGTKEEEIGISAATSLAEAAKFLGLKWNIQDANYNRTQQVEKPKDEPETQEDDQDQTKKIKGSKKKKKISLAEIPEVKEDKQDDKKKEEIQEETKEEDETNKSLSPEPVAPSKALEAEALKDPKRRVSIKKSKTLAVFEPLSMDKEINGIKEKIVEMDNKERERMEEEKLKQIEEEEQKELDKKLLERKQEEAKAAADAAVAAVNAVAKEKERIMIEKEEAEAKRTAEEIEAKNKAADEELERLNQILKKPRGKLARKYLAEKINAESAKLESESKNTSKSAVEEKTKVGNRNPDIVGDNEDKEKANGEPERVDKDENAGEAKDESAEVDPYAGELTPEQKEAKEADELKKKEADASSIFEFMKEPLFKVCVEGSEGRLALLKWEPKGLHIYCHQFQQLDYDIAIKASVLHALIPSKSPLVFLELTVGSGRARRVYIQLWGQLRRARNFLALCIGDLGQAFLNTKLLQTYNYNEPGERILGGDHEYNSGRGGCALLDDLEWNGDYSMPMREGLITAAGSGQQATNSLFLICTQSDESRNFSCPFGEIVQGLDDVKECISRAHHKEEEIWITECGVVLEPPRIC</sequence>
<protein>
    <submittedName>
        <fullName evidence="11">Uncharacterized protein LOC108671443</fullName>
    </submittedName>
</protein>
<reference evidence="11" key="1">
    <citation type="submission" date="2025-08" db="UniProtKB">
        <authorList>
            <consortium name="RefSeq"/>
        </authorList>
    </citation>
    <scope>IDENTIFICATION</scope>
    <source>
        <tissue evidence="11">Whole organism</tissue>
    </source>
</reference>
<dbReference type="SUPFAM" id="SSF50891">
    <property type="entry name" value="Cyclophilin-like"/>
    <property type="match status" value="1"/>
</dbReference>
<dbReference type="InterPro" id="IPR002130">
    <property type="entry name" value="Cyclophilin-type_PPIase_dom"/>
</dbReference>